<feature type="domain" description="PKD" evidence="1">
    <location>
        <begin position="381"/>
        <end position="421"/>
    </location>
</feature>
<keyword evidence="3" id="KW-1185">Reference proteome</keyword>
<evidence type="ECO:0000313" key="2">
    <source>
        <dbReference type="EMBL" id="KAF5401492.1"/>
    </source>
</evidence>
<dbReference type="CDD" id="cd00146">
    <property type="entry name" value="PKD"/>
    <property type="match status" value="1"/>
</dbReference>
<organism evidence="2 3">
    <name type="scientific">Paragonimus heterotremus</name>
    <dbReference type="NCBI Taxonomy" id="100268"/>
    <lineage>
        <taxon>Eukaryota</taxon>
        <taxon>Metazoa</taxon>
        <taxon>Spiralia</taxon>
        <taxon>Lophotrochozoa</taxon>
        <taxon>Platyhelminthes</taxon>
        <taxon>Trematoda</taxon>
        <taxon>Digenea</taxon>
        <taxon>Plagiorchiida</taxon>
        <taxon>Troglotremata</taxon>
        <taxon>Troglotrematidae</taxon>
        <taxon>Paragonimus</taxon>
    </lineage>
</organism>
<dbReference type="InterPro" id="IPR022409">
    <property type="entry name" value="PKD/Chitinase_dom"/>
</dbReference>
<gene>
    <name evidence="2" type="ORF">PHET_05230</name>
</gene>
<dbReference type="Proteomes" id="UP000748531">
    <property type="component" value="Unassembled WGS sequence"/>
</dbReference>
<name>A0A8J4SPT0_9TREM</name>
<protein>
    <recommendedName>
        <fullName evidence="1">PKD domain-containing protein</fullName>
    </recommendedName>
</protein>
<evidence type="ECO:0000259" key="1">
    <source>
        <dbReference type="PROSITE" id="PS50093"/>
    </source>
</evidence>
<reference evidence="2" key="1">
    <citation type="submission" date="2019-05" db="EMBL/GenBank/DDBJ databases">
        <title>Annotation for the trematode Paragonimus heterotremus.</title>
        <authorList>
            <person name="Choi Y.-J."/>
        </authorList>
    </citation>
    <scope>NUCLEOTIDE SEQUENCE</scope>
    <source>
        <strain evidence="2">LC</strain>
    </source>
</reference>
<dbReference type="AlphaFoldDB" id="A0A8J4SPT0"/>
<dbReference type="InterPro" id="IPR035986">
    <property type="entry name" value="PKD_dom_sf"/>
</dbReference>
<dbReference type="SMART" id="SM00089">
    <property type="entry name" value="PKD"/>
    <property type="match status" value="2"/>
</dbReference>
<dbReference type="SUPFAM" id="SSF49299">
    <property type="entry name" value="PKD domain"/>
    <property type="match status" value="1"/>
</dbReference>
<sequence length="526" mass="57661">MVFYNSTGTDVCVQAATCYDVSVTKDVLEFPATNLIHIEINVPKTLLLTNESVTVRPVLSGTSLSVNVSFGDVVLTNETLPNGTFSVEASYARPAVEWIQMESRETGGNLSFGGLRLQRVEPVTQSDVQFQCPAIVTRNTVFWCTVQVAHGSNLIGTIKFGSEMKEDFLMTEPDIDYIQVTANRFSSDFVSCPSVGLIITGTSARYAGTLSQLNIQAVGTGELRVMETTTQITKTGWQVLIIQQQWSIQPGDRIGAAFSGSQILACTGTNAYQPNDIVKVTGNDVTLGNTVSAASLTRSTVRFQIGAWTRPPHEAVLYGRLRAWGDHQTTLKLSTYNDSISTVTLATSIHVTNPFESEGLVSATFELGEAVTLEVKSTPETPTQYRWNFGDGTAEIVTTGRTVNHTFNQPGQLNISINITDGIDYYINRFTVYIGSRFEFNGILASPTRIGINTVLSLNATFGPDVQCEWTIDGTIRHVGSQLEFQYIYADLGQHSVRVKCSNAQRAEQREIIQIVVELIEGKKER</sequence>
<evidence type="ECO:0000313" key="3">
    <source>
        <dbReference type="Proteomes" id="UP000748531"/>
    </source>
</evidence>
<comment type="caution">
    <text evidence="2">The sequence shown here is derived from an EMBL/GenBank/DDBJ whole genome shotgun (WGS) entry which is preliminary data.</text>
</comment>
<dbReference type="OrthoDB" id="444119at2759"/>
<dbReference type="InterPro" id="IPR000601">
    <property type="entry name" value="PKD_dom"/>
</dbReference>
<accession>A0A8J4SPT0</accession>
<dbReference type="Gene3D" id="2.60.40.10">
    <property type="entry name" value="Immunoglobulins"/>
    <property type="match status" value="1"/>
</dbReference>
<dbReference type="Pfam" id="PF00801">
    <property type="entry name" value="PKD"/>
    <property type="match status" value="1"/>
</dbReference>
<dbReference type="EMBL" id="LUCH01002439">
    <property type="protein sequence ID" value="KAF5401492.1"/>
    <property type="molecule type" value="Genomic_DNA"/>
</dbReference>
<dbReference type="PROSITE" id="PS50093">
    <property type="entry name" value="PKD"/>
    <property type="match status" value="1"/>
</dbReference>
<dbReference type="InterPro" id="IPR013783">
    <property type="entry name" value="Ig-like_fold"/>
</dbReference>
<proteinExistence type="predicted"/>